<sequence length="704" mass="76382">MLQLDGSGGQLDDHEEAVDDIFQSHNDSWRRLAIDALSSLHGASGGVSFSELLTTLQDATLLENELQRREQPLLQEEPTQPQPQPQPQQTHASMEEQEQVVPNTYNHQQQLEAPAMHEHFLRNEARTNALRMSVYARRRRAALRLATSAVEHSDLQVDMPIPATHYTIELPPDDNMDRERDMYSAAASNERLPRRKVAWNPTSSRATPPDPPTKPADEQDLDVDLLLKRGSRADASDAERRAVRHFWAARRRAACMLAVTKPPRLHDAQTRAQLVADALPSRPSAYMEISAPAAMPAWRANDLARQRSLDQAVRNRMRLSSKKTSTPWCDDWQKKPSSVAASKGLPFTDDPYAARPADAVPRWAGARERGRSRVHESARVGDAPTLARLLSFAGDIFEAARQPDGHLVTPLHLACRCAPDAKTRGDAGALACAQLLLSSGASPGAATAIAAGGETSLHLACARGCALLAEELLACERPPTLDGGDDTWEPANVAAIDANGQTPLHRAVNLGGSRSRACVELLLAHGADITVQDVDGANAVHIACARCDVTLLKMLLRGSQNLDLARRAVTTLDHQLRTPLHRAISFAADGGADRVRRAASDSPKPSAFARCGKVPQAKMGMPGTRRWRDAASCAAMLLRLGADAGAVSLDGCTPATLAARAIKAHSPQEASNLAAILANEAEAMRQRMQQQYQEQSGEEDILRL</sequence>
<proteinExistence type="predicted"/>
<dbReference type="PANTHER" id="PTHR24189:SF50">
    <property type="entry name" value="ANKYRIN REPEAT AND SOCS BOX PROTEIN 2"/>
    <property type="match status" value="1"/>
</dbReference>
<dbReference type="InterPro" id="IPR050745">
    <property type="entry name" value="Multifunctional_regulatory"/>
</dbReference>
<evidence type="ECO:0000313" key="6">
    <source>
        <dbReference type="Proteomes" id="UP000660262"/>
    </source>
</evidence>
<evidence type="ECO:0000256" key="3">
    <source>
        <dbReference type="PROSITE-ProRule" id="PRU00023"/>
    </source>
</evidence>
<dbReference type="InterPro" id="IPR002110">
    <property type="entry name" value="Ankyrin_rpt"/>
</dbReference>
<organism evidence="5 6">
    <name type="scientific">Pycnococcus provasolii</name>
    <dbReference type="NCBI Taxonomy" id="41880"/>
    <lineage>
        <taxon>Eukaryota</taxon>
        <taxon>Viridiplantae</taxon>
        <taxon>Chlorophyta</taxon>
        <taxon>Pseudoscourfieldiophyceae</taxon>
        <taxon>Pseudoscourfieldiales</taxon>
        <taxon>Pycnococcaceae</taxon>
        <taxon>Pycnococcus</taxon>
    </lineage>
</organism>
<dbReference type="PANTHER" id="PTHR24189">
    <property type="entry name" value="MYOTROPHIN"/>
    <property type="match status" value="1"/>
</dbReference>
<feature type="region of interest" description="Disordered" evidence="4">
    <location>
        <begin position="73"/>
        <end position="99"/>
    </location>
</feature>
<accession>A0A830HTP7</accession>
<evidence type="ECO:0008006" key="7">
    <source>
        <dbReference type="Google" id="ProtNLM"/>
    </source>
</evidence>
<dbReference type="SMART" id="SM00248">
    <property type="entry name" value="ANK"/>
    <property type="match status" value="6"/>
</dbReference>
<evidence type="ECO:0000256" key="2">
    <source>
        <dbReference type="ARBA" id="ARBA00023043"/>
    </source>
</evidence>
<evidence type="ECO:0000256" key="1">
    <source>
        <dbReference type="ARBA" id="ARBA00022737"/>
    </source>
</evidence>
<protein>
    <recommendedName>
        <fullName evidence="7">ANK_REP_REGION domain-containing protein</fullName>
    </recommendedName>
</protein>
<feature type="region of interest" description="Disordered" evidence="4">
    <location>
        <begin position="185"/>
        <end position="219"/>
    </location>
</feature>
<name>A0A830HTP7_9CHLO</name>
<comment type="caution">
    <text evidence="5">The sequence shown here is derived from an EMBL/GenBank/DDBJ whole genome shotgun (WGS) entry which is preliminary data.</text>
</comment>
<dbReference type="PROSITE" id="PS50088">
    <property type="entry name" value="ANK_REPEAT"/>
    <property type="match status" value="1"/>
</dbReference>
<reference evidence="5" key="1">
    <citation type="submission" date="2020-10" db="EMBL/GenBank/DDBJ databases">
        <title>Unveiling of a novel bifunctional photoreceptor, Dualchrome1, isolated from a cosmopolitan green alga.</title>
        <authorList>
            <person name="Suzuki S."/>
            <person name="Kawachi M."/>
        </authorList>
    </citation>
    <scope>NUCLEOTIDE SEQUENCE</scope>
    <source>
        <strain evidence="5">NIES 2893</strain>
    </source>
</reference>
<keyword evidence="6" id="KW-1185">Reference proteome</keyword>
<evidence type="ECO:0000313" key="5">
    <source>
        <dbReference type="EMBL" id="GHP08307.1"/>
    </source>
</evidence>
<dbReference type="InterPro" id="IPR036770">
    <property type="entry name" value="Ankyrin_rpt-contain_sf"/>
</dbReference>
<dbReference type="OrthoDB" id="194358at2759"/>
<dbReference type="EMBL" id="BNJQ01000020">
    <property type="protein sequence ID" value="GHP08307.1"/>
    <property type="molecule type" value="Genomic_DNA"/>
</dbReference>
<dbReference type="Pfam" id="PF12796">
    <property type="entry name" value="Ank_2"/>
    <property type="match status" value="1"/>
</dbReference>
<gene>
    <name evidence="5" type="ORF">PPROV_000704700</name>
</gene>
<keyword evidence="1" id="KW-0677">Repeat</keyword>
<dbReference type="Proteomes" id="UP000660262">
    <property type="component" value="Unassembled WGS sequence"/>
</dbReference>
<feature type="repeat" description="ANK" evidence="3">
    <location>
        <begin position="499"/>
        <end position="534"/>
    </location>
</feature>
<keyword evidence="2 3" id="KW-0040">ANK repeat</keyword>
<dbReference type="SUPFAM" id="SSF48403">
    <property type="entry name" value="Ankyrin repeat"/>
    <property type="match status" value="1"/>
</dbReference>
<dbReference type="AlphaFoldDB" id="A0A830HTP7"/>
<evidence type="ECO:0000256" key="4">
    <source>
        <dbReference type="SAM" id="MobiDB-lite"/>
    </source>
</evidence>
<dbReference type="PROSITE" id="PS50297">
    <property type="entry name" value="ANK_REP_REGION"/>
    <property type="match status" value="1"/>
</dbReference>
<dbReference type="Gene3D" id="1.25.40.20">
    <property type="entry name" value="Ankyrin repeat-containing domain"/>
    <property type="match status" value="1"/>
</dbReference>